<dbReference type="InterPro" id="IPR013691">
    <property type="entry name" value="MeTrfase_14"/>
</dbReference>
<keyword evidence="4" id="KW-1185">Reference proteome</keyword>
<evidence type="ECO:0008006" key="5">
    <source>
        <dbReference type="Google" id="ProtNLM"/>
    </source>
</evidence>
<dbReference type="Gene3D" id="6.20.50.110">
    <property type="entry name" value="Methyltransferase, zinc-binding domain"/>
    <property type="match status" value="1"/>
</dbReference>
<gene>
    <name evidence="3" type="ORF">BJZ21_003165</name>
</gene>
<dbReference type="Gene3D" id="3.40.50.150">
    <property type="entry name" value="Vaccinia Virus protein VP39"/>
    <property type="match status" value="1"/>
</dbReference>
<dbReference type="Proteomes" id="UP000535511">
    <property type="component" value="Unassembled WGS sequence"/>
</dbReference>
<evidence type="ECO:0000259" key="1">
    <source>
        <dbReference type="Pfam" id="PF08421"/>
    </source>
</evidence>
<dbReference type="Gene3D" id="3.40.50.720">
    <property type="entry name" value="NAD(P)-binding Rossmann-like Domain"/>
    <property type="match status" value="1"/>
</dbReference>
<dbReference type="Pfam" id="PF08421">
    <property type="entry name" value="Methyltransf_13"/>
    <property type="match status" value="1"/>
</dbReference>
<dbReference type="InterPro" id="IPR013630">
    <property type="entry name" value="Methyltransf_Zn-bd_dom_put"/>
</dbReference>
<feature type="domain" description="C-methyltransferase" evidence="2">
    <location>
        <begin position="213"/>
        <end position="348"/>
    </location>
</feature>
<sequence>MSAAEAPRCRGCRSASGEVVLDLGDQPAADHFPLASDPGPDPRHPLVMWWCADCGLAQLLDDTTVPDEPRAIEPRAAVSQAHDAVGELVRSGLLRPAEFIEFASPHGGSWGDALREAGFRPATGTRAEVVVDVYGLMHDRDQAAALRARAEALSEDGTLLLQFPSYACTLRRREWNALRHGHFAYHSVPAARRLLADAGLSVFAARSYSLYSGSVLLLASRSGAGPVAEATAVEDLERAECAAGVLDPTAMALLAAALDRDVAWLRSWVADQRGGAWLYGAGSRAVAVLAAADLPPGAVSGIVDGAPAKQGRRMPGTRIPIVAPEALMAADPDRILLMLPDLEEELRDTWPRLADRWVVYGAR</sequence>
<dbReference type="RefSeq" id="WP_179664641.1">
    <property type="nucleotide sequence ID" value="NZ_JACCBG010000001.1"/>
</dbReference>
<dbReference type="AlphaFoldDB" id="A0A7Y9E8R3"/>
<evidence type="ECO:0000313" key="3">
    <source>
        <dbReference type="EMBL" id="NYD43082.1"/>
    </source>
</evidence>
<proteinExistence type="predicted"/>
<dbReference type="InterPro" id="IPR038576">
    <property type="entry name" value="Methyltransf_Zn-bd_dom_put_sf"/>
</dbReference>
<protein>
    <recommendedName>
        <fullName evidence="5">Transferase</fullName>
    </recommendedName>
</protein>
<comment type="caution">
    <text evidence="3">The sequence shown here is derived from an EMBL/GenBank/DDBJ whole genome shotgun (WGS) entry which is preliminary data.</text>
</comment>
<feature type="domain" description="Methyltransferase putative zinc binding" evidence="1">
    <location>
        <begin position="9"/>
        <end position="61"/>
    </location>
</feature>
<evidence type="ECO:0000313" key="4">
    <source>
        <dbReference type="Proteomes" id="UP000535511"/>
    </source>
</evidence>
<reference evidence="3 4" key="1">
    <citation type="submission" date="2020-07" db="EMBL/GenBank/DDBJ databases">
        <title>Sequencing the genomes of 1000 actinobacteria strains.</title>
        <authorList>
            <person name="Klenk H.-P."/>
        </authorList>
    </citation>
    <scope>NUCLEOTIDE SEQUENCE [LARGE SCALE GENOMIC DNA]</scope>
    <source>
        <strain evidence="3 4">DSM 21350</strain>
    </source>
</reference>
<dbReference type="EMBL" id="JACCBG010000001">
    <property type="protein sequence ID" value="NYD43082.1"/>
    <property type="molecule type" value="Genomic_DNA"/>
</dbReference>
<dbReference type="SUPFAM" id="SSF53335">
    <property type="entry name" value="S-adenosyl-L-methionine-dependent methyltransferases"/>
    <property type="match status" value="1"/>
</dbReference>
<accession>A0A7Y9E8R3</accession>
<organism evidence="3 4">
    <name type="scientific">Nocardioides panaciterrulae</name>
    <dbReference type="NCBI Taxonomy" id="661492"/>
    <lineage>
        <taxon>Bacteria</taxon>
        <taxon>Bacillati</taxon>
        <taxon>Actinomycetota</taxon>
        <taxon>Actinomycetes</taxon>
        <taxon>Propionibacteriales</taxon>
        <taxon>Nocardioidaceae</taxon>
        <taxon>Nocardioides</taxon>
    </lineage>
</organism>
<dbReference type="InterPro" id="IPR029063">
    <property type="entry name" value="SAM-dependent_MTases_sf"/>
</dbReference>
<name>A0A7Y9E8R3_9ACTN</name>
<dbReference type="Pfam" id="PF08484">
    <property type="entry name" value="Methyltransf_14"/>
    <property type="match status" value="1"/>
</dbReference>
<evidence type="ECO:0000259" key="2">
    <source>
        <dbReference type="Pfam" id="PF08484"/>
    </source>
</evidence>